<dbReference type="PANTHER" id="PTHR43744:SF12">
    <property type="entry name" value="ABC TRANSPORTER PERMEASE PROTEIN MG189-RELATED"/>
    <property type="match status" value="1"/>
</dbReference>
<protein>
    <submittedName>
        <fullName evidence="9">ABC transporter, membrane spanning protein (Sugar)</fullName>
    </submittedName>
</protein>
<dbReference type="STRING" id="314283.MED297_11105"/>
<feature type="transmembrane region" description="Helical" evidence="7">
    <location>
        <begin position="158"/>
        <end position="181"/>
    </location>
</feature>
<keyword evidence="4 7" id="KW-0812">Transmembrane</keyword>
<feature type="transmembrane region" description="Helical" evidence="7">
    <location>
        <begin position="261"/>
        <end position="282"/>
    </location>
</feature>
<evidence type="ECO:0000256" key="4">
    <source>
        <dbReference type="ARBA" id="ARBA00022692"/>
    </source>
</evidence>
<keyword evidence="5 7" id="KW-1133">Transmembrane helix</keyword>
<dbReference type="Proteomes" id="UP000005953">
    <property type="component" value="Unassembled WGS sequence"/>
</dbReference>
<evidence type="ECO:0000313" key="9">
    <source>
        <dbReference type="EMBL" id="EAR10559.1"/>
    </source>
</evidence>
<keyword evidence="2 7" id="KW-0813">Transport</keyword>
<feature type="transmembrane region" description="Helical" evidence="7">
    <location>
        <begin position="124"/>
        <end position="146"/>
    </location>
</feature>
<keyword evidence="6 7" id="KW-0472">Membrane</keyword>
<dbReference type="SUPFAM" id="SSF161098">
    <property type="entry name" value="MetI-like"/>
    <property type="match status" value="1"/>
</dbReference>
<dbReference type="RefSeq" id="WP_008041750.1">
    <property type="nucleotide sequence ID" value="NZ_CH724149.1"/>
</dbReference>
<dbReference type="GO" id="GO:0055085">
    <property type="term" value="P:transmembrane transport"/>
    <property type="evidence" value="ECO:0007669"/>
    <property type="project" value="InterPro"/>
</dbReference>
<feature type="transmembrane region" description="Helical" evidence="7">
    <location>
        <begin position="202"/>
        <end position="224"/>
    </location>
</feature>
<feature type="domain" description="ABC transmembrane type-1" evidence="8">
    <location>
        <begin position="89"/>
        <end position="282"/>
    </location>
</feature>
<comment type="subcellular location">
    <subcellularLocation>
        <location evidence="1 7">Cell membrane</location>
        <topology evidence="1 7">Multi-pass membrane protein</topology>
    </subcellularLocation>
</comment>
<dbReference type="Pfam" id="PF00528">
    <property type="entry name" value="BPD_transp_1"/>
    <property type="match status" value="1"/>
</dbReference>
<evidence type="ECO:0000256" key="3">
    <source>
        <dbReference type="ARBA" id="ARBA00022475"/>
    </source>
</evidence>
<dbReference type="PANTHER" id="PTHR43744">
    <property type="entry name" value="ABC TRANSPORTER PERMEASE PROTEIN MG189-RELATED-RELATED"/>
    <property type="match status" value="1"/>
</dbReference>
<evidence type="ECO:0000256" key="5">
    <source>
        <dbReference type="ARBA" id="ARBA00022989"/>
    </source>
</evidence>
<dbReference type="PROSITE" id="PS50928">
    <property type="entry name" value="ABC_TM1"/>
    <property type="match status" value="1"/>
</dbReference>
<evidence type="ECO:0000256" key="6">
    <source>
        <dbReference type="ARBA" id="ARBA00023136"/>
    </source>
</evidence>
<reference evidence="9 10" key="1">
    <citation type="submission" date="2006-02" db="EMBL/GenBank/DDBJ databases">
        <authorList>
            <person name="Pinhassi J."/>
            <person name="Pedros-Alio C."/>
            <person name="Ferriera S."/>
            <person name="Johnson J."/>
            <person name="Kravitz S."/>
            <person name="Halpern A."/>
            <person name="Remington K."/>
            <person name="Beeson K."/>
            <person name="Tran B."/>
            <person name="Rogers Y.-H."/>
            <person name="Friedman R."/>
            <person name="Venter J.C."/>
        </authorList>
    </citation>
    <scope>NUCLEOTIDE SEQUENCE [LARGE SCALE GENOMIC DNA]</scope>
    <source>
        <strain evidence="9 10">MED297</strain>
    </source>
</reference>
<name>A4BAU6_9GAMM</name>
<dbReference type="HOGENOM" id="CLU_016047_1_1_6"/>
<dbReference type="GO" id="GO:0005886">
    <property type="term" value="C:plasma membrane"/>
    <property type="evidence" value="ECO:0007669"/>
    <property type="project" value="UniProtKB-SubCell"/>
</dbReference>
<evidence type="ECO:0000313" key="10">
    <source>
        <dbReference type="Proteomes" id="UP000005953"/>
    </source>
</evidence>
<dbReference type="EMBL" id="AAOE01000003">
    <property type="protein sequence ID" value="EAR10559.1"/>
    <property type="molecule type" value="Genomic_DNA"/>
</dbReference>
<proteinExistence type="inferred from homology"/>
<keyword evidence="10" id="KW-1185">Reference proteome</keyword>
<feature type="transmembrane region" description="Helical" evidence="7">
    <location>
        <begin position="28"/>
        <end position="47"/>
    </location>
</feature>
<evidence type="ECO:0000256" key="1">
    <source>
        <dbReference type="ARBA" id="ARBA00004651"/>
    </source>
</evidence>
<comment type="similarity">
    <text evidence="7">Belongs to the binding-protein-dependent transport system permease family.</text>
</comment>
<comment type="caution">
    <text evidence="9">The sequence shown here is derived from an EMBL/GenBank/DDBJ whole genome shotgun (WGS) entry which is preliminary data.</text>
</comment>
<dbReference type="InterPro" id="IPR035906">
    <property type="entry name" value="MetI-like_sf"/>
</dbReference>
<dbReference type="Gene3D" id="1.10.3720.10">
    <property type="entry name" value="MetI-like"/>
    <property type="match status" value="1"/>
</dbReference>
<accession>A4BAU6</accession>
<dbReference type="CDD" id="cd06261">
    <property type="entry name" value="TM_PBP2"/>
    <property type="match status" value="1"/>
</dbReference>
<evidence type="ECO:0000256" key="2">
    <source>
        <dbReference type="ARBA" id="ARBA00022448"/>
    </source>
</evidence>
<dbReference type="AlphaFoldDB" id="A4BAU6"/>
<dbReference type="InterPro" id="IPR000515">
    <property type="entry name" value="MetI-like"/>
</dbReference>
<gene>
    <name evidence="9" type="ORF">MED297_11105</name>
</gene>
<evidence type="ECO:0000259" key="8">
    <source>
        <dbReference type="PROSITE" id="PS50928"/>
    </source>
</evidence>
<organism evidence="9 10">
    <name type="scientific">Reinekea blandensis MED297</name>
    <dbReference type="NCBI Taxonomy" id="314283"/>
    <lineage>
        <taxon>Bacteria</taxon>
        <taxon>Pseudomonadati</taxon>
        <taxon>Pseudomonadota</taxon>
        <taxon>Gammaproteobacteria</taxon>
        <taxon>Oceanospirillales</taxon>
        <taxon>Saccharospirillaceae</taxon>
        <taxon>Reinekea</taxon>
    </lineage>
</organism>
<feature type="transmembrane region" description="Helical" evidence="7">
    <location>
        <begin position="93"/>
        <end position="115"/>
    </location>
</feature>
<sequence>MSTLVFSKSNRKDAAMTDVPWKRYLNRVLWYATLLGVSVPFVFPFIWMVSGSLKSQSEITAFPPTIIPETFRWENYVEIFQYQPFAQQYFNSLYIAVVVTISIMFVASLAGYAFAKIKFKGANLVFLLLLSGLMMPEEVTIIPNFFAMSTLNLMNSHVPLILLPVFGSQGIIATFLMRQFFMSIPNEVEEAGIMDGLSRFGVFWRIALPLSGPALAAVAILSFLHSWNLLLEPLVFVSDLDKFTVPLALNNFSDAYGLPLWHLQMAATSLAVIPVLLIYVIAQRHIVQSFAMTGVKG</sequence>
<evidence type="ECO:0000256" key="7">
    <source>
        <dbReference type="RuleBase" id="RU363032"/>
    </source>
</evidence>
<keyword evidence="3" id="KW-1003">Cell membrane</keyword>